<name>E4ZGM1_LEPMJ</name>
<evidence type="ECO:0000313" key="2">
    <source>
        <dbReference type="EMBL" id="CBX90441.1"/>
    </source>
</evidence>
<gene>
    <name evidence="2" type="ORF">LEMA_P065670.1</name>
</gene>
<evidence type="ECO:0000256" key="1">
    <source>
        <dbReference type="SAM" id="MobiDB-lite"/>
    </source>
</evidence>
<protein>
    <submittedName>
        <fullName evidence="2">Uncharacterized protein</fullName>
    </submittedName>
</protein>
<dbReference type="OrthoDB" id="3785348at2759"/>
<organism evidence="2 3">
    <name type="scientific">Leptosphaeria maculans (strain JN3 / isolate v23.1.3 / race Av1-4-5-6-7-8)</name>
    <name type="common">Blackleg fungus</name>
    <name type="synonym">Phoma lingam</name>
    <dbReference type="NCBI Taxonomy" id="985895"/>
    <lineage>
        <taxon>Eukaryota</taxon>
        <taxon>Fungi</taxon>
        <taxon>Dikarya</taxon>
        <taxon>Ascomycota</taxon>
        <taxon>Pezizomycotina</taxon>
        <taxon>Dothideomycetes</taxon>
        <taxon>Pleosporomycetidae</taxon>
        <taxon>Pleosporales</taxon>
        <taxon>Pleosporineae</taxon>
        <taxon>Leptosphaeriaceae</taxon>
        <taxon>Plenodomus</taxon>
        <taxon>Plenodomus lingam/Leptosphaeria maculans species complex</taxon>
    </lineage>
</organism>
<reference evidence="3" key="1">
    <citation type="journal article" date="2011" name="Nat. Commun.">
        <title>Effector diversification within compartments of the Leptosphaeria maculans genome affected by Repeat-Induced Point mutations.</title>
        <authorList>
            <person name="Rouxel T."/>
            <person name="Grandaubert J."/>
            <person name="Hane J.K."/>
            <person name="Hoede C."/>
            <person name="van de Wouw A.P."/>
            <person name="Couloux A."/>
            <person name="Dominguez V."/>
            <person name="Anthouard V."/>
            <person name="Bally P."/>
            <person name="Bourras S."/>
            <person name="Cozijnsen A.J."/>
            <person name="Ciuffetti L.M."/>
            <person name="Degrave A."/>
            <person name="Dilmaghani A."/>
            <person name="Duret L."/>
            <person name="Fudal I."/>
            <person name="Goodwin S.B."/>
            <person name="Gout L."/>
            <person name="Glaser N."/>
            <person name="Linglin J."/>
            <person name="Kema G.H.J."/>
            <person name="Lapalu N."/>
            <person name="Lawrence C.B."/>
            <person name="May K."/>
            <person name="Meyer M."/>
            <person name="Ollivier B."/>
            <person name="Poulain J."/>
            <person name="Schoch C.L."/>
            <person name="Simon A."/>
            <person name="Spatafora J.W."/>
            <person name="Stachowiak A."/>
            <person name="Turgeon B.G."/>
            <person name="Tyler B.M."/>
            <person name="Vincent D."/>
            <person name="Weissenbach J."/>
            <person name="Amselem J."/>
            <person name="Quesneville H."/>
            <person name="Oliver R.P."/>
            <person name="Wincker P."/>
            <person name="Balesdent M.-H."/>
            <person name="Howlett B.J."/>
        </authorList>
    </citation>
    <scope>NUCLEOTIDE SEQUENCE [LARGE SCALE GENOMIC DNA]</scope>
    <source>
        <strain evidence="3">JN3 / isolate v23.1.3 / race Av1-4-5-6-7-8</strain>
    </source>
</reference>
<dbReference type="Proteomes" id="UP000002668">
    <property type="component" value="Genome"/>
</dbReference>
<feature type="region of interest" description="Disordered" evidence="1">
    <location>
        <begin position="126"/>
        <end position="151"/>
    </location>
</feature>
<dbReference type="RefSeq" id="XP_003833806.1">
    <property type="nucleotide sequence ID" value="XM_003833758.1"/>
</dbReference>
<sequence>MPSSSTLSDVHPAKVLAREQHHILQPPSTPPPKARQDSTLYISIGSHLIDTPEPDSWPASIENFTDEASLPTYPLARTISDASMREQTGVDSGMIEEGHLTSRGRPRLVDIVYLTAPEYKLFYHQHKNGRNMRSTDDQPSEPSPTRASAPDINAVEYLNHPDEARERSNHVQTAFSVSHTTPPMSVYTTEGDTHVFAQLPGLDGPWSSINTMSESRHVEEKLANSTVSHGNSEHFRTPVS</sequence>
<evidence type="ECO:0000313" key="3">
    <source>
        <dbReference type="Proteomes" id="UP000002668"/>
    </source>
</evidence>
<accession>E4ZGM1</accession>
<dbReference type="VEuPathDB" id="FungiDB:LEMA_P065670.1"/>
<dbReference type="GeneID" id="13291652"/>
<keyword evidence="3" id="KW-1185">Reference proteome</keyword>
<proteinExistence type="predicted"/>
<dbReference type="HOGENOM" id="CLU_1156577_0_0_1"/>
<dbReference type="InParanoid" id="E4ZGM1"/>
<dbReference type="AlphaFoldDB" id="E4ZGM1"/>
<feature type="region of interest" description="Disordered" evidence="1">
    <location>
        <begin position="1"/>
        <end position="36"/>
    </location>
</feature>
<dbReference type="EMBL" id="FP929064">
    <property type="protein sequence ID" value="CBX90441.1"/>
    <property type="molecule type" value="Genomic_DNA"/>
</dbReference>